<feature type="non-terminal residue" evidence="3">
    <location>
        <position position="67"/>
    </location>
</feature>
<feature type="region of interest" description="Disordered" evidence="1">
    <location>
        <begin position="21"/>
        <end position="67"/>
    </location>
</feature>
<protein>
    <submittedName>
        <fullName evidence="3">Uncharacterized protein</fullName>
    </submittedName>
</protein>
<dbReference type="AlphaFoldDB" id="A0A166LG15"/>
<sequence length="67" mass="6823">MRLSTALVVLAAAVVSVSAAPGAEPRAADTNAARLARGLAPKAPTMKRTPADSARRASFANHPDGRD</sequence>
<feature type="signal peptide" evidence="2">
    <location>
        <begin position="1"/>
        <end position="19"/>
    </location>
</feature>
<accession>A0A166LG15</accession>
<evidence type="ECO:0000256" key="2">
    <source>
        <dbReference type="SAM" id="SignalP"/>
    </source>
</evidence>
<evidence type="ECO:0000313" key="4">
    <source>
        <dbReference type="Proteomes" id="UP000076532"/>
    </source>
</evidence>
<proteinExistence type="predicted"/>
<evidence type="ECO:0000256" key="1">
    <source>
        <dbReference type="SAM" id="MobiDB-lite"/>
    </source>
</evidence>
<dbReference type="Proteomes" id="UP000076532">
    <property type="component" value="Unassembled WGS sequence"/>
</dbReference>
<evidence type="ECO:0000313" key="3">
    <source>
        <dbReference type="EMBL" id="KZP22916.1"/>
    </source>
</evidence>
<keyword evidence="4" id="KW-1185">Reference proteome</keyword>
<name>A0A166LG15_9AGAM</name>
<feature type="chain" id="PRO_5007876855" evidence="2">
    <location>
        <begin position="20"/>
        <end position="67"/>
    </location>
</feature>
<organism evidence="3 4">
    <name type="scientific">Athelia psychrophila</name>
    <dbReference type="NCBI Taxonomy" id="1759441"/>
    <lineage>
        <taxon>Eukaryota</taxon>
        <taxon>Fungi</taxon>
        <taxon>Dikarya</taxon>
        <taxon>Basidiomycota</taxon>
        <taxon>Agaricomycotina</taxon>
        <taxon>Agaricomycetes</taxon>
        <taxon>Agaricomycetidae</taxon>
        <taxon>Atheliales</taxon>
        <taxon>Atheliaceae</taxon>
        <taxon>Athelia</taxon>
    </lineage>
</organism>
<reference evidence="3 4" key="1">
    <citation type="journal article" date="2016" name="Mol. Biol. Evol.">
        <title>Comparative Genomics of Early-Diverging Mushroom-Forming Fungi Provides Insights into the Origins of Lignocellulose Decay Capabilities.</title>
        <authorList>
            <person name="Nagy L.G."/>
            <person name="Riley R."/>
            <person name="Tritt A."/>
            <person name="Adam C."/>
            <person name="Daum C."/>
            <person name="Floudas D."/>
            <person name="Sun H."/>
            <person name="Yadav J.S."/>
            <person name="Pangilinan J."/>
            <person name="Larsson K.H."/>
            <person name="Matsuura K."/>
            <person name="Barry K."/>
            <person name="Labutti K."/>
            <person name="Kuo R."/>
            <person name="Ohm R.A."/>
            <person name="Bhattacharya S.S."/>
            <person name="Shirouzu T."/>
            <person name="Yoshinaga Y."/>
            <person name="Martin F.M."/>
            <person name="Grigoriev I.V."/>
            <person name="Hibbett D.S."/>
        </authorList>
    </citation>
    <scope>NUCLEOTIDE SEQUENCE [LARGE SCALE GENOMIC DNA]</scope>
    <source>
        <strain evidence="3 4">CBS 109695</strain>
    </source>
</reference>
<dbReference type="EMBL" id="KV417536">
    <property type="protein sequence ID" value="KZP22916.1"/>
    <property type="molecule type" value="Genomic_DNA"/>
</dbReference>
<gene>
    <name evidence="3" type="ORF">FIBSPDRAFT_859131</name>
</gene>
<keyword evidence="2" id="KW-0732">Signal</keyword>